<gene>
    <name evidence="1" type="ORF">H0H81_002228</name>
</gene>
<dbReference type="Gene3D" id="3.80.10.10">
    <property type="entry name" value="Ribonuclease Inhibitor"/>
    <property type="match status" value="1"/>
</dbReference>
<evidence type="ECO:0000313" key="1">
    <source>
        <dbReference type="EMBL" id="KAG5638027.1"/>
    </source>
</evidence>
<sequence>MAFMKISLLSLIEDGEVESAFQKGDNEAGLRELYVCTVRTDRARDVPTRNGKYVPILVGGQKRKGKPEAVETPTINVRQLSVSRSKICITGEQLETRLQPDAHCINTSVASFPALVPSPPPAPSQFLHPPGAMGFFTFLGLLACHDTPSVLAYLPALASHLVKSPKTIGNDVTPEKTAHQNTRCHALPSTLPLEIVLSIIEAAAYSDTSPDVALLRCCSLVCRAWSTPAQKLLFTSVSLRSESAYISFRHAVDRSTEHGRLLGDAVVRLRVIVDHNQPLGLSQRSFAQAVTMCPNLFELNIALYGRATPGDVGMSDMGRMRRPAPSFDDDTLTLLRSGPMITALQFSNWSENQHSTTQLLDIWPTLRSLTISGTPPQPPSPFIEPFQCSLEELRMNFQSPPSFDFINWLLHNSSNTLRVLEIEREPSVQVLNQLVDTHGATLHSLSLPSCHLPEYAQAIQKCSQLRELRFENPMISAKLWKALPETLEHIALGVNVNTSVQPLVDVIRKSETLRAVTIHATNRGDQHPLFPVLKMVSTYQGLSMKVVQDSRIFRSHMRGDPVPSLIYPRTQSLANLRIMRS</sequence>
<comment type="caution">
    <text evidence="1">The sequence shown here is derived from an EMBL/GenBank/DDBJ whole genome shotgun (WGS) entry which is preliminary data.</text>
</comment>
<dbReference type="EMBL" id="JABCKI010005787">
    <property type="protein sequence ID" value="KAG5638027.1"/>
    <property type="molecule type" value="Genomic_DNA"/>
</dbReference>
<reference evidence="1" key="2">
    <citation type="submission" date="2021-10" db="EMBL/GenBank/DDBJ databases">
        <title>Phylogenomics reveals ancestral predisposition of the termite-cultivated fungus Termitomyces towards a domesticated lifestyle.</title>
        <authorList>
            <person name="Auxier B."/>
            <person name="Grum-Grzhimaylo A."/>
            <person name="Cardenas M.E."/>
            <person name="Lodge J.D."/>
            <person name="Laessoe T."/>
            <person name="Pedersen O."/>
            <person name="Smith M.E."/>
            <person name="Kuyper T.W."/>
            <person name="Franco-Molano E.A."/>
            <person name="Baroni T.J."/>
            <person name="Aanen D.K."/>
        </authorList>
    </citation>
    <scope>NUCLEOTIDE SEQUENCE</scope>
    <source>
        <strain evidence="1">D49</strain>
    </source>
</reference>
<accession>A0A9P7FSY7</accession>
<evidence type="ECO:0000313" key="2">
    <source>
        <dbReference type="Proteomes" id="UP000717328"/>
    </source>
</evidence>
<proteinExistence type="predicted"/>
<reference evidence="1" key="1">
    <citation type="submission" date="2021-02" db="EMBL/GenBank/DDBJ databases">
        <authorList>
            <person name="Nieuwenhuis M."/>
            <person name="Van De Peppel L.J.J."/>
        </authorList>
    </citation>
    <scope>NUCLEOTIDE SEQUENCE</scope>
    <source>
        <strain evidence="1">D49</strain>
    </source>
</reference>
<dbReference type="OrthoDB" id="2522283at2759"/>
<dbReference type="Proteomes" id="UP000717328">
    <property type="component" value="Unassembled WGS sequence"/>
</dbReference>
<keyword evidence="2" id="KW-1185">Reference proteome</keyword>
<name>A0A9P7FSY7_9AGAR</name>
<protein>
    <recommendedName>
        <fullName evidence="3">F-box domain-containing protein</fullName>
    </recommendedName>
</protein>
<evidence type="ECO:0008006" key="3">
    <source>
        <dbReference type="Google" id="ProtNLM"/>
    </source>
</evidence>
<dbReference type="SUPFAM" id="SSF52047">
    <property type="entry name" value="RNI-like"/>
    <property type="match status" value="1"/>
</dbReference>
<organism evidence="1 2">
    <name type="scientific">Sphagnurus paluster</name>
    <dbReference type="NCBI Taxonomy" id="117069"/>
    <lineage>
        <taxon>Eukaryota</taxon>
        <taxon>Fungi</taxon>
        <taxon>Dikarya</taxon>
        <taxon>Basidiomycota</taxon>
        <taxon>Agaricomycotina</taxon>
        <taxon>Agaricomycetes</taxon>
        <taxon>Agaricomycetidae</taxon>
        <taxon>Agaricales</taxon>
        <taxon>Tricholomatineae</taxon>
        <taxon>Lyophyllaceae</taxon>
        <taxon>Sphagnurus</taxon>
    </lineage>
</organism>
<dbReference type="InterPro" id="IPR032675">
    <property type="entry name" value="LRR_dom_sf"/>
</dbReference>
<dbReference type="AlphaFoldDB" id="A0A9P7FSY7"/>